<dbReference type="Gene3D" id="2.160.10.10">
    <property type="entry name" value="Hexapeptide repeat proteins"/>
    <property type="match status" value="1"/>
</dbReference>
<dbReference type="GO" id="GO:0046872">
    <property type="term" value="F:metal ion binding"/>
    <property type="evidence" value="ECO:0007669"/>
    <property type="project" value="UniProtKB-KW"/>
</dbReference>
<keyword evidence="14" id="KW-0012">Acyltransferase</keyword>
<comment type="catalytic activity">
    <reaction evidence="17">
        <text>N-acetyl-alpha-D-glucosamine 1-phosphate + UTP + H(+) = UDP-N-acetyl-alpha-D-glucosamine + diphosphate</text>
        <dbReference type="Rhea" id="RHEA:13509"/>
        <dbReference type="ChEBI" id="CHEBI:15378"/>
        <dbReference type="ChEBI" id="CHEBI:33019"/>
        <dbReference type="ChEBI" id="CHEBI:46398"/>
        <dbReference type="ChEBI" id="CHEBI:57705"/>
        <dbReference type="ChEBI" id="CHEBI:57776"/>
        <dbReference type="EC" id="2.7.7.23"/>
    </reaction>
</comment>
<comment type="cofactor">
    <cofactor evidence="1">
        <name>Mg(2+)</name>
        <dbReference type="ChEBI" id="CHEBI:18420"/>
    </cofactor>
</comment>
<evidence type="ECO:0000256" key="6">
    <source>
        <dbReference type="ARBA" id="ARBA00022679"/>
    </source>
</evidence>
<evidence type="ECO:0000256" key="7">
    <source>
        <dbReference type="ARBA" id="ARBA00022695"/>
    </source>
</evidence>
<gene>
    <name evidence="19" type="ORF">IAA66_03765</name>
</gene>
<dbReference type="InterPro" id="IPR050065">
    <property type="entry name" value="GlmU-like"/>
</dbReference>
<comment type="similarity">
    <text evidence="3">In the C-terminal section; belongs to the transferase hexapeptide repeat family.</text>
</comment>
<evidence type="ECO:0000256" key="16">
    <source>
        <dbReference type="ARBA" id="ARBA00048247"/>
    </source>
</evidence>
<evidence type="ECO:0000256" key="12">
    <source>
        <dbReference type="ARBA" id="ARBA00022984"/>
    </source>
</evidence>
<dbReference type="PANTHER" id="PTHR43584">
    <property type="entry name" value="NUCLEOTIDYL TRANSFERASE"/>
    <property type="match status" value="1"/>
</dbReference>
<protein>
    <recommendedName>
        <fullName evidence="21">UDP-N-acetylglucosamine diphosphorylase</fullName>
    </recommendedName>
</protein>
<evidence type="ECO:0008006" key="21">
    <source>
        <dbReference type="Google" id="ProtNLM"/>
    </source>
</evidence>
<keyword evidence="9" id="KW-0677">Repeat</keyword>
<evidence type="ECO:0000256" key="13">
    <source>
        <dbReference type="ARBA" id="ARBA00023268"/>
    </source>
</evidence>
<keyword evidence="15" id="KW-0961">Cell wall biogenesis/degradation</keyword>
<dbReference type="Pfam" id="PF00132">
    <property type="entry name" value="Hexapep"/>
    <property type="match status" value="1"/>
</dbReference>
<dbReference type="PROSITE" id="PS00101">
    <property type="entry name" value="HEXAPEP_TRANSFERASES"/>
    <property type="match status" value="1"/>
</dbReference>
<name>A0A9D1CJI8_9FIRM</name>
<keyword evidence="8" id="KW-0479">Metal-binding</keyword>
<dbReference type="GO" id="GO:0009252">
    <property type="term" value="P:peptidoglycan biosynthetic process"/>
    <property type="evidence" value="ECO:0007669"/>
    <property type="project" value="UniProtKB-KW"/>
</dbReference>
<evidence type="ECO:0000256" key="4">
    <source>
        <dbReference type="ARBA" id="ARBA00007947"/>
    </source>
</evidence>
<reference evidence="19" key="1">
    <citation type="submission" date="2020-10" db="EMBL/GenBank/DDBJ databases">
        <authorList>
            <person name="Gilroy R."/>
        </authorList>
    </citation>
    <scope>NUCLEOTIDE SEQUENCE</scope>
    <source>
        <strain evidence="19">ChiHile30-977</strain>
    </source>
</reference>
<evidence type="ECO:0000256" key="8">
    <source>
        <dbReference type="ARBA" id="ARBA00022723"/>
    </source>
</evidence>
<evidence type="ECO:0000256" key="11">
    <source>
        <dbReference type="ARBA" id="ARBA00022960"/>
    </source>
</evidence>
<comment type="function">
    <text evidence="18">Catalyzes the last two sequential reactions in the de novo biosynthetic pathway for UDP-N-acetylglucosamine (UDP-GlcNAc). The C-terminal domain catalyzes the transfer of acetyl group from acetyl coenzyme A to glucosamine-1-phosphate (GlcN-1-P) to produce N-acetylglucosamine-1-phosphate (GlcNAc-1-P), which is converted into UDP-GlcNAc by the transfer of uridine 5-monophosphate (from uridine 5-triphosphate), a reaction catalyzed by the N-terminal domain.</text>
</comment>
<dbReference type="GO" id="GO:0003977">
    <property type="term" value="F:UDP-N-acetylglucosamine diphosphorylase activity"/>
    <property type="evidence" value="ECO:0007669"/>
    <property type="project" value="UniProtKB-EC"/>
</dbReference>
<evidence type="ECO:0000256" key="17">
    <source>
        <dbReference type="ARBA" id="ARBA00048493"/>
    </source>
</evidence>
<comment type="subcellular location">
    <subcellularLocation>
        <location evidence="2">Cytoplasm</location>
    </subcellularLocation>
</comment>
<dbReference type="CDD" id="cd03353">
    <property type="entry name" value="LbH_GlmU_C"/>
    <property type="match status" value="1"/>
</dbReference>
<evidence type="ECO:0000256" key="1">
    <source>
        <dbReference type="ARBA" id="ARBA00001946"/>
    </source>
</evidence>
<evidence type="ECO:0000256" key="10">
    <source>
        <dbReference type="ARBA" id="ARBA00022842"/>
    </source>
</evidence>
<evidence type="ECO:0000313" key="20">
    <source>
        <dbReference type="Proteomes" id="UP000886819"/>
    </source>
</evidence>
<sequence>MKHTALIQTTERASGAHIAAPFLLSAVRKTAAACCDEVTVLPEDAPYPEEEGDILLLLDANMPLVTQSDLRALLDAVEDGASAAAAPGGMPRCIRRTAAGTDVRVVPLPETSLLRVDSPATLAQALAALRERTNRALMEAGVCLIDPAHTYIDADVTVGAGTVIYPNCTLTGGTVIGEGCTLLPNCRIDASRVGAGTRVESSVLLSCEVGANATVGPFAYIRPQTRVGDGCRVGDFVELKNATIGEGTKISHLTYVGDSDLGRDINLGCGVVFVNYDGKEKHRTTVDDKAFIGCNVNLVSPVHVGREAYIAAGSTVTEDVPGGALAIARQRQTVRPGWVDKRKEEGKL</sequence>
<dbReference type="GO" id="GO:0008360">
    <property type="term" value="P:regulation of cell shape"/>
    <property type="evidence" value="ECO:0007669"/>
    <property type="project" value="UniProtKB-KW"/>
</dbReference>
<proteinExistence type="inferred from homology"/>
<organism evidence="19 20">
    <name type="scientific">Candidatus Avichristensenella intestinipullorum</name>
    <dbReference type="NCBI Taxonomy" id="2840693"/>
    <lineage>
        <taxon>Bacteria</taxon>
        <taxon>Bacillati</taxon>
        <taxon>Bacillota</taxon>
        <taxon>Clostridia</taxon>
        <taxon>Candidatus Avichristensenella</taxon>
    </lineage>
</organism>
<dbReference type="AlphaFoldDB" id="A0A9D1CJI8"/>
<dbReference type="InterPro" id="IPR001451">
    <property type="entry name" value="Hexapep"/>
</dbReference>
<dbReference type="PANTHER" id="PTHR43584:SF3">
    <property type="entry name" value="BIFUNCTIONAL PROTEIN GLMU"/>
    <property type="match status" value="1"/>
</dbReference>
<keyword evidence="5" id="KW-0963">Cytoplasm</keyword>
<evidence type="ECO:0000256" key="14">
    <source>
        <dbReference type="ARBA" id="ARBA00023315"/>
    </source>
</evidence>
<evidence type="ECO:0000256" key="15">
    <source>
        <dbReference type="ARBA" id="ARBA00023316"/>
    </source>
</evidence>
<accession>A0A9D1CJI8</accession>
<dbReference type="SUPFAM" id="SSF51161">
    <property type="entry name" value="Trimeric LpxA-like enzymes"/>
    <property type="match status" value="1"/>
</dbReference>
<dbReference type="GO" id="GO:0071555">
    <property type="term" value="P:cell wall organization"/>
    <property type="evidence" value="ECO:0007669"/>
    <property type="project" value="UniProtKB-KW"/>
</dbReference>
<evidence type="ECO:0000256" key="2">
    <source>
        <dbReference type="ARBA" id="ARBA00004496"/>
    </source>
</evidence>
<dbReference type="GO" id="GO:0005737">
    <property type="term" value="C:cytoplasm"/>
    <property type="evidence" value="ECO:0007669"/>
    <property type="project" value="UniProtKB-SubCell"/>
</dbReference>
<comment type="similarity">
    <text evidence="4">In the N-terminal section; belongs to the N-acetylglucosamine-1-phosphate uridyltransferase family.</text>
</comment>
<keyword evidence="7" id="KW-0548">Nucleotidyltransferase</keyword>
<dbReference type="InterPro" id="IPR011004">
    <property type="entry name" value="Trimer_LpxA-like_sf"/>
</dbReference>
<dbReference type="Proteomes" id="UP000886819">
    <property type="component" value="Unassembled WGS sequence"/>
</dbReference>
<evidence type="ECO:0000256" key="9">
    <source>
        <dbReference type="ARBA" id="ARBA00022737"/>
    </source>
</evidence>
<dbReference type="GO" id="GO:0006048">
    <property type="term" value="P:UDP-N-acetylglucosamine biosynthetic process"/>
    <property type="evidence" value="ECO:0007669"/>
    <property type="project" value="InterPro"/>
</dbReference>
<dbReference type="EMBL" id="DVFI01000054">
    <property type="protein sequence ID" value="HIQ62689.1"/>
    <property type="molecule type" value="Genomic_DNA"/>
</dbReference>
<keyword evidence="6" id="KW-0808">Transferase</keyword>
<dbReference type="InterPro" id="IPR038009">
    <property type="entry name" value="GlmU_C_LbH"/>
</dbReference>
<keyword evidence="10" id="KW-0460">Magnesium</keyword>
<evidence type="ECO:0000256" key="5">
    <source>
        <dbReference type="ARBA" id="ARBA00022490"/>
    </source>
</evidence>
<reference evidence="19" key="2">
    <citation type="journal article" date="2021" name="PeerJ">
        <title>Extensive microbial diversity within the chicken gut microbiome revealed by metagenomics and culture.</title>
        <authorList>
            <person name="Gilroy R."/>
            <person name="Ravi A."/>
            <person name="Getino M."/>
            <person name="Pursley I."/>
            <person name="Horton D.L."/>
            <person name="Alikhan N.F."/>
            <person name="Baker D."/>
            <person name="Gharbi K."/>
            <person name="Hall N."/>
            <person name="Watson M."/>
            <person name="Adriaenssens E.M."/>
            <person name="Foster-Nyarko E."/>
            <person name="Jarju S."/>
            <person name="Secka A."/>
            <person name="Antonio M."/>
            <person name="Oren A."/>
            <person name="Chaudhuri R.R."/>
            <person name="La Ragione R."/>
            <person name="Hildebrand F."/>
            <person name="Pallen M.J."/>
        </authorList>
    </citation>
    <scope>NUCLEOTIDE SEQUENCE</scope>
    <source>
        <strain evidence="19">ChiHile30-977</strain>
    </source>
</reference>
<comment type="caution">
    <text evidence="19">The sequence shown here is derived from an EMBL/GenBank/DDBJ whole genome shotgun (WGS) entry which is preliminary data.</text>
</comment>
<comment type="catalytic activity">
    <reaction evidence="16">
        <text>alpha-D-glucosamine 1-phosphate + acetyl-CoA = N-acetyl-alpha-D-glucosamine 1-phosphate + CoA + H(+)</text>
        <dbReference type="Rhea" id="RHEA:13725"/>
        <dbReference type="ChEBI" id="CHEBI:15378"/>
        <dbReference type="ChEBI" id="CHEBI:57287"/>
        <dbReference type="ChEBI" id="CHEBI:57288"/>
        <dbReference type="ChEBI" id="CHEBI:57776"/>
        <dbReference type="ChEBI" id="CHEBI:58516"/>
        <dbReference type="EC" id="2.3.1.157"/>
    </reaction>
</comment>
<evidence type="ECO:0000313" key="19">
    <source>
        <dbReference type="EMBL" id="HIQ62689.1"/>
    </source>
</evidence>
<keyword evidence="12" id="KW-0573">Peptidoglycan synthesis</keyword>
<keyword evidence="13" id="KW-0511">Multifunctional enzyme</keyword>
<evidence type="ECO:0000256" key="3">
    <source>
        <dbReference type="ARBA" id="ARBA00007707"/>
    </source>
</evidence>
<evidence type="ECO:0000256" key="18">
    <source>
        <dbReference type="ARBA" id="ARBA00049628"/>
    </source>
</evidence>
<keyword evidence="11" id="KW-0133">Cell shape</keyword>
<dbReference type="InterPro" id="IPR029044">
    <property type="entry name" value="Nucleotide-diphossugar_trans"/>
</dbReference>
<dbReference type="InterPro" id="IPR018357">
    <property type="entry name" value="Hexapep_transf_CS"/>
</dbReference>
<dbReference type="GO" id="GO:0019134">
    <property type="term" value="F:glucosamine-1-phosphate N-acetyltransferase activity"/>
    <property type="evidence" value="ECO:0007669"/>
    <property type="project" value="UniProtKB-EC"/>
</dbReference>
<dbReference type="SUPFAM" id="SSF53448">
    <property type="entry name" value="Nucleotide-diphospho-sugar transferases"/>
    <property type="match status" value="1"/>
</dbReference>